<evidence type="ECO:0000256" key="4">
    <source>
        <dbReference type="ARBA" id="ARBA00022676"/>
    </source>
</evidence>
<feature type="region of interest" description="Disordered" evidence="7">
    <location>
        <begin position="252"/>
        <end position="301"/>
    </location>
</feature>
<dbReference type="SUPFAM" id="SSF53756">
    <property type="entry name" value="UDP-Glycosyltransferase/glycogen phosphorylase"/>
    <property type="match status" value="1"/>
</dbReference>
<keyword evidence="8" id="KW-0812">Transmembrane</keyword>
<dbReference type="CDD" id="cd07989">
    <property type="entry name" value="LPLAT_AGPAT-like"/>
    <property type="match status" value="1"/>
</dbReference>
<evidence type="ECO:0000256" key="2">
    <source>
        <dbReference type="ARBA" id="ARBA00004687"/>
    </source>
</evidence>
<dbReference type="InterPro" id="IPR004552">
    <property type="entry name" value="AGP_acyltrans"/>
</dbReference>
<comment type="pathway">
    <text evidence="2">Glycolipid biosynthesis; glycosylphosphatidylinositol-anchor biosynthesis.</text>
</comment>
<evidence type="ECO:0000256" key="3">
    <source>
        <dbReference type="ARBA" id="ARBA00022502"/>
    </source>
</evidence>
<keyword evidence="6" id="KW-0012">Acyltransferase</keyword>
<keyword evidence="6" id="KW-0594">Phospholipid biosynthesis</keyword>
<keyword evidence="5 6" id="KW-0808">Transferase</keyword>
<evidence type="ECO:0000259" key="9">
    <source>
        <dbReference type="SMART" id="SM00563"/>
    </source>
</evidence>
<gene>
    <name evidence="10" type="ORF">CC85DRAFT_57080</name>
</gene>
<keyword evidence="4" id="KW-0328">Glycosyltransferase</keyword>
<name>A0A0J1BDP9_9TREE</name>
<dbReference type="SUPFAM" id="SSF69593">
    <property type="entry name" value="Glycerol-3-phosphate (1)-acyltransferase"/>
    <property type="match status" value="1"/>
</dbReference>
<feature type="compositionally biased region" description="Acidic residues" evidence="7">
    <location>
        <begin position="274"/>
        <end position="297"/>
    </location>
</feature>
<feature type="transmembrane region" description="Helical" evidence="8">
    <location>
        <begin position="12"/>
        <end position="34"/>
    </location>
</feature>
<keyword evidence="6" id="KW-0443">Lipid metabolism</keyword>
<dbReference type="SMART" id="SM00563">
    <property type="entry name" value="PlsC"/>
    <property type="match status" value="1"/>
</dbReference>
<keyword evidence="8" id="KW-1133">Transmembrane helix</keyword>
<protein>
    <recommendedName>
        <fullName evidence="6">1-acyl-sn-glycerol-3-phosphate acyltransferase</fullName>
        <ecNumber evidence="6">2.3.1.51</ecNumber>
    </recommendedName>
</protein>
<dbReference type="CDD" id="cd03796">
    <property type="entry name" value="GT4_PIG-A-like"/>
    <property type="match status" value="1"/>
</dbReference>
<dbReference type="OrthoDB" id="734129at2759"/>
<evidence type="ECO:0000313" key="10">
    <source>
        <dbReference type="EMBL" id="KLT46194.1"/>
    </source>
</evidence>
<feature type="transmembrane region" description="Helical" evidence="8">
    <location>
        <begin position="40"/>
        <end position="60"/>
    </location>
</feature>
<dbReference type="NCBIfam" id="TIGR00530">
    <property type="entry name" value="AGP_acyltrn"/>
    <property type="match status" value="1"/>
</dbReference>
<keyword evidence="6" id="KW-1208">Phospholipid metabolism</keyword>
<evidence type="ECO:0000313" key="11">
    <source>
        <dbReference type="Proteomes" id="UP000053611"/>
    </source>
</evidence>
<dbReference type="InterPro" id="IPR039507">
    <property type="entry name" value="PIG-A/GPI3"/>
</dbReference>
<proteinExistence type="inferred from homology"/>
<organism evidence="10 11">
    <name type="scientific">Cutaneotrichosporon oleaginosum</name>
    <dbReference type="NCBI Taxonomy" id="879819"/>
    <lineage>
        <taxon>Eukaryota</taxon>
        <taxon>Fungi</taxon>
        <taxon>Dikarya</taxon>
        <taxon>Basidiomycota</taxon>
        <taxon>Agaricomycotina</taxon>
        <taxon>Tremellomycetes</taxon>
        <taxon>Trichosporonales</taxon>
        <taxon>Trichosporonaceae</taxon>
        <taxon>Cutaneotrichosporon</taxon>
    </lineage>
</organism>
<comment type="function">
    <text evidence="1">Catalytic subunit in the complex catalyzing the transfer of N-acetylglucosamine from UDP-N-acetylglucosamine to phosphatidylinositol, the first step of GPI biosynthesis.</text>
</comment>
<comment type="catalytic activity">
    <reaction evidence="6">
        <text>a 1-acyl-sn-glycero-3-phosphate + an acyl-CoA = a 1,2-diacyl-sn-glycero-3-phosphate + CoA</text>
        <dbReference type="Rhea" id="RHEA:19709"/>
        <dbReference type="ChEBI" id="CHEBI:57287"/>
        <dbReference type="ChEBI" id="CHEBI:57970"/>
        <dbReference type="ChEBI" id="CHEBI:58342"/>
        <dbReference type="ChEBI" id="CHEBI:58608"/>
        <dbReference type="EC" id="2.3.1.51"/>
    </reaction>
</comment>
<evidence type="ECO:0000256" key="7">
    <source>
        <dbReference type="SAM" id="MobiDB-lite"/>
    </source>
</evidence>
<dbReference type="Proteomes" id="UP000053611">
    <property type="component" value="Unassembled WGS sequence"/>
</dbReference>
<dbReference type="PANTHER" id="PTHR45871:SF1">
    <property type="entry name" value="PHOSPHATIDYLINOSITOL N-ACETYLGLUCOSAMINYLTRANSFERASE SUBUNIT A"/>
    <property type="match status" value="1"/>
</dbReference>
<dbReference type="InterPro" id="IPR001296">
    <property type="entry name" value="Glyco_trans_1"/>
</dbReference>
<keyword evidence="11" id="KW-1185">Reference proteome</keyword>
<dbReference type="EMBL" id="KQ087178">
    <property type="protein sequence ID" value="KLT46194.1"/>
    <property type="molecule type" value="Genomic_DNA"/>
</dbReference>
<keyword evidence="3" id="KW-0337">GPI-anchor biosynthesis</keyword>
<evidence type="ECO:0000256" key="6">
    <source>
        <dbReference type="RuleBase" id="RU361267"/>
    </source>
</evidence>
<evidence type="ECO:0000256" key="1">
    <source>
        <dbReference type="ARBA" id="ARBA00003265"/>
    </source>
</evidence>
<keyword evidence="8" id="KW-0472">Membrane</keyword>
<dbReference type="RefSeq" id="XP_018282685.1">
    <property type="nucleotide sequence ID" value="XM_018427265.1"/>
</dbReference>
<accession>A0A0J1BDP9</accession>
<dbReference type="PANTHER" id="PTHR45871">
    <property type="entry name" value="N-ACETYLGLUCOSAMINYL-PHOSPHATIDYLINOSITOL BIOSYNTHETIC PROTEIN"/>
    <property type="match status" value="1"/>
</dbReference>
<dbReference type="STRING" id="879819.A0A0J1BDP9"/>
<feature type="domain" description="Phospholipid/glycerol acyltransferase" evidence="9">
    <location>
        <begin position="77"/>
        <end position="194"/>
    </location>
</feature>
<dbReference type="GO" id="GO:0017176">
    <property type="term" value="F:phosphatidylinositol N-acetylglucosaminyltransferase activity"/>
    <property type="evidence" value="ECO:0007669"/>
    <property type="project" value="InterPro"/>
</dbReference>
<dbReference type="Gene3D" id="3.40.50.2000">
    <property type="entry name" value="Glycogen Phosphorylase B"/>
    <property type="match status" value="2"/>
</dbReference>
<comment type="similarity">
    <text evidence="6">Belongs to the 1-acyl-sn-glycerol-3-phosphate acyltransferase family.</text>
</comment>
<keyword evidence="6" id="KW-0444">Lipid biosynthesis</keyword>
<dbReference type="InterPro" id="IPR013234">
    <property type="entry name" value="PIGA_GPI_anchor_biosynthesis"/>
</dbReference>
<dbReference type="GO" id="GO:0000506">
    <property type="term" value="C:glycosylphosphatidylinositol-N-acetylglucosaminyltransferase (GPI-GnT) complex"/>
    <property type="evidence" value="ECO:0007669"/>
    <property type="project" value="InterPro"/>
</dbReference>
<reference evidence="10 11" key="1">
    <citation type="submission" date="2015-03" db="EMBL/GenBank/DDBJ databases">
        <title>Genomics and transcriptomics of the oil-accumulating basidiomycete yeast T. oleaginosus allow insights into substrate utilization and the diverse evolutionary trajectories of mating systems in fungi.</title>
        <authorList>
            <consortium name="DOE Joint Genome Institute"/>
            <person name="Kourist R."/>
            <person name="Kracht O."/>
            <person name="Bracharz F."/>
            <person name="Lipzen A."/>
            <person name="Nolan M."/>
            <person name="Ohm R."/>
            <person name="Grigoriev I."/>
            <person name="Sun S."/>
            <person name="Heitman J."/>
            <person name="Bruck T."/>
            <person name="Nowrousian M."/>
        </authorList>
    </citation>
    <scope>NUCLEOTIDE SEQUENCE [LARGE SCALE GENOMIC DNA]</scope>
    <source>
        <strain evidence="10 11">IBC0246</strain>
    </source>
</reference>
<evidence type="ECO:0000256" key="5">
    <source>
        <dbReference type="ARBA" id="ARBA00022679"/>
    </source>
</evidence>
<dbReference type="Pfam" id="PF01553">
    <property type="entry name" value="Acyltransferase"/>
    <property type="match status" value="1"/>
</dbReference>
<dbReference type="InterPro" id="IPR002123">
    <property type="entry name" value="Plipid/glycerol_acylTrfase"/>
</dbReference>
<sequence>MGAIQYKLGMAVYGTVLAVVGFIATFEAIILALIGKRFNVDFYVARTFYYLCAPIIGWYIQMEGEEHLLNLQATGPAVILGNHQSMVDILYLGRMFPKRAAIMAKKSLKWVPGLGTFMILSGSVFLDRKNNKSAVAMMNAAGDEMKRKKISVFVFPEGTRHLSDEPFLLPFKKGAFHMAIRAGVPIVPIVCESYSKLLKPGKYFRRGSLKLRVLPPVSTDGYTAENINELIEKVQTQMLAALKEISTPASKSATSSTSTIVDTASRNKPVAEGDGVDADSDASDETEVEESVSESDGDVPAGKPGKVALAMVSDFFHPNVGGVEGHIYSLGVELARRGHKVIVITHHHDKRVGIRYLAPGIKVYHVPFVPLASSASLPNYLLFLPYFRSIILRERITLVHGHGTLSSLAHEAMHHAPLFGVRTVFTDHSLFSFADAVGVLTNKLLASALRTADAVICVSNTGRENTVLRAELPPDRVSVIPNALVPSQFAPAPTPIPTDEITVVVISRLVYRKGIDLLVSSAPVICELFPRVRFVVGGDGPKMVDLLQMRENHRLQDRIELLGAVRPADVRATLTRGHIYLSTSLTEAFGTSIIEAACAGLFVVATRVGGVPEVLPRDMVEFARADEDDVVRALGNAIRTVQSGQHDAARAHERVKTMYSWEAVAERTEAVYYRVLASPQKTPYERLAAHYAGGPVFGPILCAILAVQWWFLQFLEVMIPRDDIDPVMSDWDARQFVKTVEREKRAKGCH</sequence>
<dbReference type="Pfam" id="PF00534">
    <property type="entry name" value="Glycos_transf_1"/>
    <property type="match status" value="1"/>
</dbReference>
<dbReference type="AlphaFoldDB" id="A0A0J1BDP9"/>
<dbReference type="UniPathway" id="UPA00196"/>
<comment type="domain">
    <text evidence="6">The HXXXXD motif is essential for acyltransferase activity and may constitute the binding site for the phosphate moiety of the glycerol-3-phosphate.</text>
</comment>
<dbReference type="GeneID" id="28987868"/>
<dbReference type="EC" id="2.3.1.51" evidence="6"/>
<dbReference type="GO" id="GO:0003841">
    <property type="term" value="F:1-acylglycerol-3-phosphate O-acyltransferase activity"/>
    <property type="evidence" value="ECO:0007669"/>
    <property type="project" value="UniProtKB-UniRule"/>
</dbReference>
<dbReference type="GO" id="GO:0006506">
    <property type="term" value="P:GPI anchor biosynthetic process"/>
    <property type="evidence" value="ECO:0007669"/>
    <property type="project" value="UniProtKB-UniPathway"/>
</dbReference>
<dbReference type="Pfam" id="PF08288">
    <property type="entry name" value="PIGA"/>
    <property type="match status" value="1"/>
</dbReference>
<evidence type="ECO:0000256" key="8">
    <source>
        <dbReference type="SAM" id="Phobius"/>
    </source>
</evidence>